<accession>A0A7C0X2I3</accession>
<dbReference type="Pfam" id="PF01022">
    <property type="entry name" value="HTH_5"/>
    <property type="match status" value="1"/>
</dbReference>
<protein>
    <submittedName>
        <fullName evidence="2">ArsR family transcriptional regulator</fullName>
    </submittedName>
</protein>
<evidence type="ECO:0000313" key="2">
    <source>
        <dbReference type="EMBL" id="HDM36284.1"/>
    </source>
</evidence>
<dbReference type="InterPro" id="IPR036388">
    <property type="entry name" value="WH-like_DNA-bd_sf"/>
</dbReference>
<organism evidence="2">
    <name type="scientific">Candidatus Syntropharchaeum butanivorans</name>
    <dbReference type="NCBI Taxonomy" id="1839936"/>
    <lineage>
        <taxon>Archaea</taxon>
        <taxon>Methanobacteriati</taxon>
        <taxon>Methanobacteriota</taxon>
        <taxon>Stenosarchaea group</taxon>
        <taxon>Methanomicrobia</taxon>
        <taxon>Methanosarcinales</taxon>
        <taxon>ANME-2 cluster</taxon>
        <taxon>Candidatus Syntropharchaeum</taxon>
    </lineage>
</organism>
<gene>
    <name evidence="2" type="ORF">ENG09_03395</name>
</gene>
<dbReference type="InterPro" id="IPR036390">
    <property type="entry name" value="WH_DNA-bd_sf"/>
</dbReference>
<sequence>MSKSNHIGEVMNNGIDDILSNPNRKVILSILLQDGKGHTAYSLEKCSGLSISISAISQHLKKMEEFGLVCGKVPEDSVEEGRYKKIYTIKDECKKVLMERIKDDIRMFISNMPLTDRIYFLKSIESILNIPRDQLSLHTMNRMSIDDEGGDVHD</sequence>
<dbReference type="EMBL" id="DQZR01000143">
    <property type="protein sequence ID" value="HDM36284.1"/>
    <property type="molecule type" value="Genomic_DNA"/>
</dbReference>
<dbReference type="GO" id="GO:0003700">
    <property type="term" value="F:DNA-binding transcription factor activity"/>
    <property type="evidence" value="ECO:0007669"/>
    <property type="project" value="InterPro"/>
</dbReference>
<dbReference type="Proteomes" id="UP000885863">
    <property type="component" value="Unassembled WGS sequence"/>
</dbReference>
<feature type="domain" description="HTH arsR-type" evidence="1">
    <location>
        <begin position="14"/>
        <end position="102"/>
    </location>
</feature>
<dbReference type="CDD" id="cd00090">
    <property type="entry name" value="HTH_ARSR"/>
    <property type="match status" value="1"/>
</dbReference>
<comment type="caution">
    <text evidence="2">The sequence shown here is derived from an EMBL/GenBank/DDBJ whole genome shotgun (WGS) entry which is preliminary data.</text>
</comment>
<dbReference type="InterPro" id="IPR001845">
    <property type="entry name" value="HTH_ArsR_DNA-bd_dom"/>
</dbReference>
<proteinExistence type="predicted"/>
<dbReference type="Gene3D" id="1.10.10.10">
    <property type="entry name" value="Winged helix-like DNA-binding domain superfamily/Winged helix DNA-binding domain"/>
    <property type="match status" value="1"/>
</dbReference>
<dbReference type="AlphaFoldDB" id="A0A7C0X2I3"/>
<reference evidence="2" key="1">
    <citation type="journal article" date="2020" name="mSystems">
        <title>Genome- and Community-Level Interaction Insights into Carbon Utilization and Element Cycling Functions of Hydrothermarchaeota in Hydrothermal Sediment.</title>
        <authorList>
            <person name="Zhou Z."/>
            <person name="Liu Y."/>
            <person name="Xu W."/>
            <person name="Pan J."/>
            <person name="Luo Z.H."/>
            <person name="Li M."/>
        </authorList>
    </citation>
    <scope>NUCLEOTIDE SEQUENCE [LARGE SCALE GENOMIC DNA]</scope>
    <source>
        <strain evidence="2">HyVt-185</strain>
    </source>
</reference>
<dbReference type="SMART" id="SM00418">
    <property type="entry name" value="HTH_ARSR"/>
    <property type="match status" value="1"/>
</dbReference>
<evidence type="ECO:0000259" key="1">
    <source>
        <dbReference type="SMART" id="SM00418"/>
    </source>
</evidence>
<name>A0A7C0X2I3_9EURY</name>
<dbReference type="InterPro" id="IPR011991">
    <property type="entry name" value="ArsR-like_HTH"/>
</dbReference>
<dbReference type="SUPFAM" id="SSF46785">
    <property type="entry name" value="Winged helix' DNA-binding domain"/>
    <property type="match status" value="1"/>
</dbReference>